<reference evidence="2" key="1">
    <citation type="submission" date="2020-11" db="EMBL/GenBank/DDBJ databases">
        <authorList>
            <person name="Tran Van P."/>
        </authorList>
    </citation>
    <scope>NUCLEOTIDE SEQUENCE</scope>
</reference>
<feature type="compositionally biased region" description="Polar residues" evidence="1">
    <location>
        <begin position="245"/>
        <end position="263"/>
    </location>
</feature>
<gene>
    <name evidence="2" type="ORF">DSTB1V02_LOCUS2788</name>
</gene>
<organism evidence="2">
    <name type="scientific">Darwinula stevensoni</name>
    <dbReference type="NCBI Taxonomy" id="69355"/>
    <lineage>
        <taxon>Eukaryota</taxon>
        <taxon>Metazoa</taxon>
        <taxon>Ecdysozoa</taxon>
        <taxon>Arthropoda</taxon>
        <taxon>Crustacea</taxon>
        <taxon>Oligostraca</taxon>
        <taxon>Ostracoda</taxon>
        <taxon>Podocopa</taxon>
        <taxon>Podocopida</taxon>
        <taxon>Darwinulocopina</taxon>
        <taxon>Darwinuloidea</taxon>
        <taxon>Darwinulidae</taxon>
        <taxon>Darwinula</taxon>
    </lineage>
</organism>
<dbReference type="EMBL" id="LR899842">
    <property type="protein sequence ID" value="CAD7242844.1"/>
    <property type="molecule type" value="Genomic_DNA"/>
</dbReference>
<dbReference type="AlphaFoldDB" id="A0A7R8X312"/>
<dbReference type="Proteomes" id="UP000677054">
    <property type="component" value="Unassembled WGS sequence"/>
</dbReference>
<proteinExistence type="predicted"/>
<name>A0A7R8X312_9CRUS</name>
<evidence type="ECO:0000313" key="2">
    <source>
        <dbReference type="EMBL" id="CAD7242844.1"/>
    </source>
</evidence>
<feature type="region of interest" description="Disordered" evidence="1">
    <location>
        <begin position="42"/>
        <end position="70"/>
    </location>
</feature>
<sequence>MLRCHDSGQMGEGSGVRGRITKVLWPREGPIEACRLLHPSCDRETSEEQSARPAVVVGRPGDPKGFRVDPLLPPTKGPYACVRPPDRRELPRRLADRMAFVGFSWRMASSPASGSQFDRGHAFERRGKRIRGFPASRASDREECVDRVGRVIAGADRSRDGMELASDAIPPPIAYEASRPRKDDEGVPRKQEDIEVIAANEEVALYHSLDPPAGMSLESLGMLPTIRDGSREAPTTEESLETYGSVGTQSHQSDSGPTETGLSTQTLGTAMRSFRTIQSRNGKPRRSTYAVKDDGKSCAVILSDGSEESCENATEPASFSRVLDEEDPEKTCYLNVSLPLKKRAWLWQCTAVVNSTHLISNNSIVKYLKENVSGKDLPVTRDGKAERASDQIIRVSWRQSAIGDCISKYTIVAHPAISIEASFQDAEVEGDDETLRASLSVVDDRPPPMGHLYFPQRSSCHCFNRISF</sequence>
<accession>A0A7R8X312</accession>
<feature type="region of interest" description="Disordered" evidence="1">
    <location>
        <begin position="226"/>
        <end position="263"/>
    </location>
</feature>
<keyword evidence="3" id="KW-1185">Reference proteome</keyword>
<feature type="region of interest" description="Disordered" evidence="1">
    <location>
        <begin position="162"/>
        <end position="189"/>
    </location>
</feature>
<dbReference type="EMBL" id="CAJPEV010000325">
    <property type="protein sequence ID" value="CAG0884001.1"/>
    <property type="molecule type" value="Genomic_DNA"/>
</dbReference>
<evidence type="ECO:0000256" key="1">
    <source>
        <dbReference type="SAM" id="MobiDB-lite"/>
    </source>
</evidence>
<evidence type="ECO:0000313" key="3">
    <source>
        <dbReference type="Proteomes" id="UP000677054"/>
    </source>
</evidence>
<protein>
    <submittedName>
        <fullName evidence="2">Uncharacterized protein</fullName>
    </submittedName>
</protein>
<feature type="compositionally biased region" description="Basic and acidic residues" evidence="1">
    <location>
        <begin position="178"/>
        <end position="189"/>
    </location>
</feature>